<dbReference type="Proteomes" id="UP001626550">
    <property type="component" value="Unassembled WGS sequence"/>
</dbReference>
<dbReference type="EMBL" id="JBJKFK010000404">
    <property type="protein sequence ID" value="KAL3317287.1"/>
    <property type="molecule type" value="Genomic_DNA"/>
</dbReference>
<evidence type="ECO:0000313" key="4">
    <source>
        <dbReference type="Proteomes" id="UP001626550"/>
    </source>
</evidence>
<name>A0ABD2QDI1_9PLAT</name>
<gene>
    <name evidence="3" type="ORF">Ciccas_004057</name>
</gene>
<proteinExistence type="predicted"/>
<feature type="compositionally biased region" description="Polar residues" evidence="1">
    <location>
        <begin position="1"/>
        <end position="29"/>
    </location>
</feature>
<feature type="compositionally biased region" description="Polar residues" evidence="1">
    <location>
        <begin position="60"/>
        <end position="85"/>
    </location>
</feature>
<feature type="region of interest" description="Disordered" evidence="1">
    <location>
        <begin position="1"/>
        <end position="85"/>
    </location>
</feature>
<dbReference type="Gene3D" id="3.10.20.90">
    <property type="entry name" value="Phosphatidylinositol 3-kinase Catalytic Subunit, Chain A, domain 1"/>
    <property type="match status" value="1"/>
</dbReference>
<dbReference type="InterPro" id="IPR039664">
    <property type="entry name" value="GRB/APBB1IP"/>
</dbReference>
<sequence>MHNRNPNSPITSIQESPLFNEFRPNSATLSDCLSSSNSPSTSIAGSSSQGTPASGIFKIQPSTVRSNGFSRPSPSISTNDLTSGSTQPEGGLVSFLNVKFIPKLKIVVRIFSKDKTTKALKIHKTTPISEVCRMLIEKNFCKPSTKWALVEKVPALRMERVFEEHELLSDCVLAWPECCQNMIFFEERDDHFGFIVDPVVSEANQFELISCQFRSG</sequence>
<reference evidence="3 4" key="1">
    <citation type="submission" date="2024-11" db="EMBL/GenBank/DDBJ databases">
        <title>Adaptive evolution of stress response genes in parasites aligns with host niche diversity.</title>
        <authorList>
            <person name="Hahn C."/>
            <person name="Resl P."/>
        </authorList>
    </citation>
    <scope>NUCLEOTIDE SEQUENCE [LARGE SCALE GENOMIC DNA]</scope>
    <source>
        <strain evidence="3">EGGRZ-B1_66</strain>
        <tissue evidence="3">Body</tissue>
    </source>
</reference>
<dbReference type="PANTHER" id="PTHR11243:SF23">
    <property type="entry name" value="LD06925P"/>
    <property type="match status" value="1"/>
</dbReference>
<protein>
    <recommendedName>
        <fullName evidence="2">Ras-associating domain-containing protein</fullName>
    </recommendedName>
</protein>
<dbReference type="PROSITE" id="PS50200">
    <property type="entry name" value="RA"/>
    <property type="match status" value="1"/>
</dbReference>
<comment type="caution">
    <text evidence="3">The sequence shown here is derived from an EMBL/GenBank/DDBJ whole genome shotgun (WGS) entry which is preliminary data.</text>
</comment>
<dbReference type="InterPro" id="IPR029071">
    <property type="entry name" value="Ubiquitin-like_domsf"/>
</dbReference>
<feature type="compositionally biased region" description="Low complexity" evidence="1">
    <location>
        <begin position="30"/>
        <end position="49"/>
    </location>
</feature>
<dbReference type="AlphaFoldDB" id="A0ABD2QDI1"/>
<dbReference type="PANTHER" id="PTHR11243">
    <property type="entry name" value="GROWTH FACTOR RECEPTOR-BOUND PROTEIN"/>
    <property type="match status" value="1"/>
</dbReference>
<evidence type="ECO:0000313" key="3">
    <source>
        <dbReference type="EMBL" id="KAL3317287.1"/>
    </source>
</evidence>
<organism evidence="3 4">
    <name type="scientific">Cichlidogyrus casuarinus</name>
    <dbReference type="NCBI Taxonomy" id="1844966"/>
    <lineage>
        <taxon>Eukaryota</taxon>
        <taxon>Metazoa</taxon>
        <taxon>Spiralia</taxon>
        <taxon>Lophotrochozoa</taxon>
        <taxon>Platyhelminthes</taxon>
        <taxon>Monogenea</taxon>
        <taxon>Monopisthocotylea</taxon>
        <taxon>Dactylogyridea</taxon>
        <taxon>Ancyrocephalidae</taxon>
        <taxon>Cichlidogyrus</taxon>
    </lineage>
</organism>
<feature type="domain" description="Ras-associating" evidence="2">
    <location>
        <begin position="104"/>
        <end position="190"/>
    </location>
</feature>
<keyword evidence="4" id="KW-1185">Reference proteome</keyword>
<dbReference type="InterPro" id="IPR000159">
    <property type="entry name" value="RA_dom"/>
</dbReference>
<dbReference type="SMART" id="SM00314">
    <property type="entry name" value="RA"/>
    <property type="match status" value="1"/>
</dbReference>
<dbReference type="Pfam" id="PF21989">
    <property type="entry name" value="RA_2"/>
    <property type="match status" value="1"/>
</dbReference>
<evidence type="ECO:0000256" key="1">
    <source>
        <dbReference type="SAM" id="MobiDB-lite"/>
    </source>
</evidence>
<accession>A0ABD2QDI1</accession>
<evidence type="ECO:0000259" key="2">
    <source>
        <dbReference type="PROSITE" id="PS50200"/>
    </source>
</evidence>
<dbReference type="SUPFAM" id="SSF54236">
    <property type="entry name" value="Ubiquitin-like"/>
    <property type="match status" value="1"/>
</dbReference>